<evidence type="ECO:0000313" key="2">
    <source>
        <dbReference type="Proteomes" id="UP000601435"/>
    </source>
</evidence>
<dbReference type="AlphaFoldDB" id="A0A812RC47"/>
<accession>A0A812RC47</accession>
<comment type="caution">
    <text evidence="1">The sequence shown here is derived from an EMBL/GenBank/DDBJ whole genome shotgun (WGS) entry which is preliminary data.</text>
</comment>
<protein>
    <submittedName>
        <fullName evidence="1">Uncharacterized protein</fullName>
    </submittedName>
</protein>
<gene>
    <name evidence="1" type="ORF">SNEC2469_LOCUS11794</name>
</gene>
<reference evidence="1" key="1">
    <citation type="submission" date="2021-02" db="EMBL/GenBank/DDBJ databases">
        <authorList>
            <person name="Dougan E. K."/>
            <person name="Rhodes N."/>
            <person name="Thang M."/>
            <person name="Chan C."/>
        </authorList>
    </citation>
    <scope>NUCLEOTIDE SEQUENCE</scope>
</reference>
<dbReference type="Proteomes" id="UP000601435">
    <property type="component" value="Unassembled WGS sequence"/>
</dbReference>
<sequence length="230" mass="25345">MAGRVADAKLPEWKDAVQQASLKVREFTKRLQAQEASLLECIDVAYRLVLAEGVRSGIIATCQELSLWPPPPNPHVEADDCCFQDTSAPLPVIAQRAFNDEKRRDSHESFRLLYKKATTASFLVDFASEAGQALPDLQHYRTMLDEFMQRVEEWTAHSSRFHLCPLSRAGNALVIGLSQGGMAAETAKELVARRWSKNWETNVGTAVNVAAAALAVGASVAALRRASRPR</sequence>
<keyword evidence="2" id="KW-1185">Reference proteome</keyword>
<organism evidence="1 2">
    <name type="scientific">Symbiodinium necroappetens</name>
    <dbReference type="NCBI Taxonomy" id="1628268"/>
    <lineage>
        <taxon>Eukaryota</taxon>
        <taxon>Sar</taxon>
        <taxon>Alveolata</taxon>
        <taxon>Dinophyceae</taxon>
        <taxon>Suessiales</taxon>
        <taxon>Symbiodiniaceae</taxon>
        <taxon>Symbiodinium</taxon>
    </lineage>
</organism>
<dbReference type="EMBL" id="CAJNJA010018715">
    <property type="protein sequence ID" value="CAE7429654.1"/>
    <property type="molecule type" value="Genomic_DNA"/>
</dbReference>
<name>A0A812RC47_9DINO</name>
<proteinExistence type="predicted"/>
<evidence type="ECO:0000313" key="1">
    <source>
        <dbReference type="EMBL" id="CAE7429654.1"/>
    </source>
</evidence>
<dbReference type="OrthoDB" id="250175at2759"/>